<dbReference type="EMBL" id="REFW01000001">
    <property type="protein sequence ID" value="RMB61670.1"/>
    <property type="molecule type" value="Genomic_DNA"/>
</dbReference>
<evidence type="ECO:0000256" key="10">
    <source>
        <dbReference type="ARBA" id="ARBA00049360"/>
    </source>
</evidence>
<evidence type="ECO:0000256" key="8">
    <source>
        <dbReference type="ARBA" id="ARBA00022989"/>
    </source>
</evidence>
<dbReference type="GO" id="GO:0005507">
    <property type="term" value="F:copper ion binding"/>
    <property type="evidence" value="ECO:0007669"/>
    <property type="project" value="TreeGrafter"/>
</dbReference>
<keyword evidence="4 12" id="KW-0479">Metal-binding</keyword>
<dbReference type="NCBIfam" id="TIGR01494">
    <property type="entry name" value="ATPase_P-type"/>
    <property type="match status" value="2"/>
</dbReference>
<dbReference type="GO" id="GO:0043682">
    <property type="term" value="F:P-type divalent copper transporter activity"/>
    <property type="evidence" value="ECO:0007669"/>
    <property type="project" value="TreeGrafter"/>
</dbReference>
<dbReference type="InterPro" id="IPR023299">
    <property type="entry name" value="ATPase_P-typ_cyto_dom_N"/>
</dbReference>
<dbReference type="FunFam" id="3.30.70.100:FF:000005">
    <property type="entry name" value="Copper-exporting P-type ATPase A"/>
    <property type="match status" value="1"/>
</dbReference>
<dbReference type="SUPFAM" id="SSF56784">
    <property type="entry name" value="HAD-like"/>
    <property type="match status" value="1"/>
</dbReference>
<dbReference type="Pfam" id="PF00122">
    <property type="entry name" value="E1-E2_ATPase"/>
    <property type="match status" value="1"/>
</dbReference>
<feature type="transmembrane region" description="Helical" evidence="12">
    <location>
        <begin position="121"/>
        <end position="137"/>
    </location>
</feature>
<keyword evidence="9 12" id="KW-0472">Membrane</keyword>
<dbReference type="OrthoDB" id="7059309at2"/>
<dbReference type="GO" id="GO:0005524">
    <property type="term" value="F:ATP binding"/>
    <property type="evidence" value="ECO:0007669"/>
    <property type="project" value="UniProtKB-UniRule"/>
</dbReference>
<evidence type="ECO:0000256" key="5">
    <source>
        <dbReference type="ARBA" id="ARBA00022741"/>
    </source>
</evidence>
<feature type="transmembrane region" description="Helical" evidence="12">
    <location>
        <begin position="97"/>
        <end position="115"/>
    </location>
</feature>
<comment type="subcellular location">
    <subcellularLocation>
        <location evidence="1">Cell membrane</location>
        <topology evidence="1">Multi-pass membrane protein</topology>
    </subcellularLocation>
</comment>
<dbReference type="PROSITE" id="PS01229">
    <property type="entry name" value="COF_2"/>
    <property type="match status" value="1"/>
</dbReference>
<reference evidence="14 15" key="1">
    <citation type="submission" date="2018-10" db="EMBL/GenBank/DDBJ databases">
        <title>Tessaracoccus antarcticuss sp. nov., isolated from sediment.</title>
        <authorList>
            <person name="Zhou L.Y."/>
            <person name="Du Z.J."/>
        </authorList>
    </citation>
    <scope>NUCLEOTIDE SEQUENCE [LARGE SCALE GENOMIC DNA]</scope>
    <source>
        <strain evidence="14 15">JDX10</strain>
    </source>
</reference>
<feature type="domain" description="HMA" evidence="13">
    <location>
        <begin position="14"/>
        <end position="78"/>
    </location>
</feature>
<feature type="transmembrane region" description="Helical" evidence="12">
    <location>
        <begin position="381"/>
        <end position="408"/>
    </location>
</feature>
<dbReference type="InterPro" id="IPR059000">
    <property type="entry name" value="ATPase_P-type_domA"/>
</dbReference>
<dbReference type="SFLD" id="SFLDS00003">
    <property type="entry name" value="Haloacid_Dehalogenase"/>
    <property type="match status" value="1"/>
</dbReference>
<keyword evidence="8 12" id="KW-1133">Transmembrane helix</keyword>
<dbReference type="PANTHER" id="PTHR43520">
    <property type="entry name" value="ATP7, ISOFORM B"/>
    <property type="match status" value="1"/>
</dbReference>
<dbReference type="SFLD" id="SFLDG00002">
    <property type="entry name" value="C1.7:_P-type_atpase_like"/>
    <property type="match status" value="1"/>
</dbReference>
<dbReference type="AlphaFoldDB" id="A0A3M0G9R9"/>
<evidence type="ECO:0000259" key="13">
    <source>
        <dbReference type="PROSITE" id="PS50846"/>
    </source>
</evidence>
<dbReference type="Gene3D" id="3.40.1110.10">
    <property type="entry name" value="Calcium-transporting ATPase, cytoplasmic domain N"/>
    <property type="match status" value="1"/>
</dbReference>
<dbReference type="CDD" id="cd02094">
    <property type="entry name" value="P-type_ATPase_Cu-like"/>
    <property type="match status" value="1"/>
</dbReference>
<dbReference type="InterPro" id="IPR027256">
    <property type="entry name" value="P-typ_ATPase_IB"/>
</dbReference>
<dbReference type="CDD" id="cd00371">
    <property type="entry name" value="HMA"/>
    <property type="match status" value="1"/>
</dbReference>
<keyword evidence="15" id="KW-1185">Reference proteome</keyword>
<keyword evidence="6 12" id="KW-0067">ATP-binding</keyword>
<dbReference type="InterPro" id="IPR023298">
    <property type="entry name" value="ATPase_P-typ_TM_dom_sf"/>
</dbReference>
<dbReference type="InterPro" id="IPR036163">
    <property type="entry name" value="HMA_dom_sf"/>
</dbReference>
<evidence type="ECO:0000313" key="14">
    <source>
        <dbReference type="EMBL" id="RMB61670.1"/>
    </source>
</evidence>
<dbReference type="Gene3D" id="2.70.150.10">
    <property type="entry name" value="Calcium-transporting ATPase, cytoplasmic transduction domain A"/>
    <property type="match status" value="1"/>
</dbReference>
<feature type="transmembrane region" description="Helical" evidence="12">
    <location>
        <begin position="158"/>
        <end position="181"/>
    </location>
</feature>
<dbReference type="InterPro" id="IPR044492">
    <property type="entry name" value="P_typ_ATPase_HD_dom"/>
</dbReference>
<protein>
    <recommendedName>
        <fullName evidence="11">Cation-transporting P-type ATPase B</fullName>
    </recommendedName>
</protein>
<dbReference type="Gene3D" id="3.30.70.100">
    <property type="match status" value="1"/>
</dbReference>
<dbReference type="InterPro" id="IPR036412">
    <property type="entry name" value="HAD-like_sf"/>
</dbReference>
<sequence>MTSTQQDLRKTAGVDISLDIEGMTCASCANRIQKKLNKVDGVVATVNYATEKAAVQAPRGMSAEALIAVVEQAGYGARRTAPETPRADRADVLKPRMLLAFALAVPVVAVSMAPALQFPGWQWAALVLTAVIVFWCGRSFHAATWANLRHGTTTMDTLVTMGTVAAFGWSVVALFFGHAGMIGMRHEFTFALGRSDPMGNVYFEAAAAIIAFLLLGRWIEARSKKEAGAAVRALMEVGAKEAVVLRDGVEVRIPAGELSLNDNIVVRPGEKVAADGEVVEGTSAVDASIITGESLPVEVSPGSTLVGGSVNATGRLVVRATAVGSATQVAQIARLVEEAQTGKANAQRLADRVTTFFVPAVIGIAAVTFLLHWAFGSGLTFALTAGIAVLIIACPCALGLATPSALLVGTGRGAQLGIIIRGPQALEKARSITTIVLDKTGTLTTGSMSVLSVEPAMGVDERELLAVAAAVEAGSEHPIAQAVVTQAGESGYGADATAAGFVAVPGKGVTADVVLHGRASTEVAVGSRVLLDDMGVPVDATAGVESDVIGSEVYVARSGQFLGRIVVGDQLKPSALHAVVRLRELGLEPVLLTGDNLAAAQRVAAEVGIEQVRAGVLPQGKADAIEELRSGGHRVAMVGDGVNDAAALASADLGIAMGAGTDAAIAASDITLMRDDLLSVVDAVRLSRATDSTIKSNLAWAFGYNVLAIPIAALGMLTPMIAGAAMAFSSVFVMLNSLRLKGFREEKRQ</sequence>
<dbReference type="GO" id="GO:0016887">
    <property type="term" value="F:ATP hydrolysis activity"/>
    <property type="evidence" value="ECO:0007669"/>
    <property type="project" value="InterPro"/>
</dbReference>
<evidence type="ECO:0000313" key="15">
    <source>
        <dbReference type="Proteomes" id="UP000275256"/>
    </source>
</evidence>
<proteinExistence type="inferred from homology"/>
<dbReference type="PROSITE" id="PS50846">
    <property type="entry name" value="HMA_2"/>
    <property type="match status" value="1"/>
</dbReference>
<evidence type="ECO:0000256" key="11">
    <source>
        <dbReference type="ARBA" id="ARBA00074171"/>
    </source>
</evidence>
<dbReference type="PROSITE" id="PS01047">
    <property type="entry name" value="HMA_1"/>
    <property type="match status" value="1"/>
</dbReference>
<evidence type="ECO:0000256" key="12">
    <source>
        <dbReference type="RuleBase" id="RU362081"/>
    </source>
</evidence>
<feature type="transmembrane region" description="Helical" evidence="12">
    <location>
        <begin position="201"/>
        <end position="219"/>
    </location>
</feature>
<evidence type="ECO:0000256" key="4">
    <source>
        <dbReference type="ARBA" id="ARBA00022723"/>
    </source>
</evidence>
<dbReference type="InterPro" id="IPR006121">
    <property type="entry name" value="HMA_dom"/>
</dbReference>
<gene>
    <name evidence="14" type="ORF">EAX62_03290</name>
</gene>
<feature type="transmembrane region" description="Helical" evidence="12">
    <location>
        <begin position="720"/>
        <end position="738"/>
    </location>
</feature>
<comment type="caution">
    <text evidence="14">The sequence shown here is derived from an EMBL/GenBank/DDBJ whole genome shotgun (WGS) entry which is preliminary data.</text>
</comment>
<comment type="similarity">
    <text evidence="2 12">Belongs to the cation transport ATPase (P-type) (TC 3.A.3) family. Type IB subfamily.</text>
</comment>
<dbReference type="SUPFAM" id="SSF81665">
    <property type="entry name" value="Calcium ATPase, transmembrane domain M"/>
    <property type="match status" value="1"/>
</dbReference>
<dbReference type="SUPFAM" id="SSF81653">
    <property type="entry name" value="Calcium ATPase, transduction domain A"/>
    <property type="match status" value="1"/>
</dbReference>
<evidence type="ECO:0000256" key="1">
    <source>
        <dbReference type="ARBA" id="ARBA00004651"/>
    </source>
</evidence>
<dbReference type="Pfam" id="PF00403">
    <property type="entry name" value="HMA"/>
    <property type="match status" value="1"/>
</dbReference>
<evidence type="ECO:0000256" key="2">
    <source>
        <dbReference type="ARBA" id="ARBA00006024"/>
    </source>
</evidence>
<keyword evidence="7" id="KW-1278">Translocase</keyword>
<dbReference type="SUPFAM" id="SSF55008">
    <property type="entry name" value="HMA, heavy metal-associated domain"/>
    <property type="match status" value="1"/>
</dbReference>
<dbReference type="FunFam" id="2.70.150.10:FF:000002">
    <property type="entry name" value="Copper-transporting ATPase 1, putative"/>
    <property type="match status" value="1"/>
</dbReference>
<feature type="transmembrane region" description="Helical" evidence="12">
    <location>
        <begin position="353"/>
        <end position="375"/>
    </location>
</feature>
<dbReference type="PRINTS" id="PR00943">
    <property type="entry name" value="CUATPASE"/>
</dbReference>
<dbReference type="PROSITE" id="PS00154">
    <property type="entry name" value="ATPASE_E1_E2"/>
    <property type="match status" value="1"/>
</dbReference>
<evidence type="ECO:0000256" key="3">
    <source>
        <dbReference type="ARBA" id="ARBA00022692"/>
    </source>
</evidence>
<dbReference type="InterPro" id="IPR023214">
    <property type="entry name" value="HAD_sf"/>
</dbReference>
<dbReference type="Pfam" id="PF00702">
    <property type="entry name" value="Hydrolase"/>
    <property type="match status" value="1"/>
</dbReference>
<dbReference type="InterPro" id="IPR008250">
    <property type="entry name" value="ATPase_P-typ_transduc_dom_A_sf"/>
</dbReference>
<organism evidence="14 15">
    <name type="scientific">Tessaracoccus antarcticus</name>
    <dbReference type="NCBI Taxonomy" id="2479848"/>
    <lineage>
        <taxon>Bacteria</taxon>
        <taxon>Bacillati</taxon>
        <taxon>Actinomycetota</taxon>
        <taxon>Actinomycetes</taxon>
        <taxon>Propionibacteriales</taxon>
        <taxon>Propionibacteriaceae</taxon>
        <taxon>Tessaracoccus</taxon>
    </lineage>
</organism>
<keyword evidence="5 12" id="KW-0547">Nucleotide-binding</keyword>
<dbReference type="GO" id="GO:0005886">
    <property type="term" value="C:plasma membrane"/>
    <property type="evidence" value="ECO:0007669"/>
    <property type="project" value="UniProtKB-SubCell"/>
</dbReference>
<keyword evidence="12" id="KW-1003">Cell membrane</keyword>
<evidence type="ECO:0000256" key="6">
    <source>
        <dbReference type="ARBA" id="ARBA00022840"/>
    </source>
</evidence>
<dbReference type="PANTHER" id="PTHR43520:SF8">
    <property type="entry name" value="P-TYPE CU(+) TRANSPORTER"/>
    <property type="match status" value="1"/>
</dbReference>
<dbReference type="InterPro" id="IPR001757">
    <property type="entry name" value="P_typ_ATPase"/>
</dbReference>
<keyword evidence="3 12" id="KW-0812">Transmembrane</keyword>
<evidence type="ECO:0000256" key="7">
    <source>
        <dbReference type="ARBA" id="ARBA00022967"/>
    </source>
</evidence>
<dbReference type="PRINTS" id="PR00119">
    <property type="entry name" value="CATATPASE"/>
</dbReference>
<dbReference type="NCBIfam" id="TIGR01511">
    <property type="entry name" value="ATPase-IB1_Cu"/>
    <property type="match status" value="1"/>
</dbReference>
<dbReference type="Proteomes" id="UP000275256">
    <property type="component" value="Unassembled WGS sequence"/>
</dbReference>
<dbReference type="SFLD" id="SFLDF00027">
    <property type="entry name" value="p-type_atpase"/>
    <property type="match status" value="1"/>
</dbReference>
<dbReference type="RefSeq" id="WP_121900217.1">
    <property type="nucleotide sequence ID" value="NZ_REFW01000001.1"/>
</dbReference>
<dbReference type="Gene3D" id="3.40.50.1000">
    <property type="entry name" value="HAD superfamily/HAD-like"/>
    <property type="match status" value="1"/>
</dbReference>
<comment type="catalytic activity">
    <reaction evidence="10">
        <text>ATP + H2O = ADP + phosphate + H(+)</text>
        <dbReference type="Rhea" id="RHEA:13065"/>
        <dbReference type="ChEBI" id="CHEBI:15377"/>
        <dbReference type="ChEBI" id="CHEBI:15378"/>
        <dbReference type="ChEBI" id="CHEBI:30616"/>
        <dbReference type="ChEBI" id="CHEBI:43474"/>
        <dbReference type="ChEBI" id="CHEBI:456216"/>
    </reaction>
</comment>
<dbReference type="InterPro" id="IPR018303">
    <property type="entry name" value="ATPase_P-typ_P_site"/>
</dbReference>
<dbReference type="GO" id="GO:0055070">
    <property type="term" value="P:copper ion homeostasis"/>
    <property type="evidence" value="ECO:0007669"/>
    <property type="project" value="TreeGrafter"/>
</dbReference>
<evidence type="ECO:0000256" key="9">
    <source>
        <dbReference type="ARBA" id="ARBA00023136"/>
    </source>
</evidence>
<dbReference type="InterPro" id="IPR017969">
    <property type="entry name" value="Heavy-metal-associated_CS"/>
</dbReference>
<feature type="transmembrane region" description="Helical" evidence="12">
    <location>
        <begin position="697"/>
        <end position="714"/>
    </location>
</feature>
<dbReference type="NCBIfam" id="TIGR01525">
    <property type="entry name" value="ATPase-IB_hvy"/>
    <property type="match status" value="1"/>
</dbReference>
<accession>A0A3M0G9R9</accession>
<name>A0A3M0G9R9_9ACTN</name>